<dbReference type="Pfam" id="PF17676">
    <property type="entry name" value="Peptidase_S66C"/>
    <property type="match status" value="1"/>
</dbReference>
<dbReference type="GO" id="GO:0004180">
    <property type="term" value="F:carboxypeptidase activity"/>
    <property type="evidence" value="ECO:0007669"/>
    <property type="project" value="UniProtKB-KW"/>
</dbReference>
<dbReference type="InterPro" id="IPR029062">
    <property type="entry name" value="Class_I_gatase-like"/>
</dbReference>
<dbReference type="PANTHER" id="PTHR30237:SF4">
    <property type="entry name" value="LD-CARBOXYPEPTIDASE C-TERMINAL DOMAIN-CONTAINING PROTEIN"/>
    <property type="match status" value="1"/>
</dbReference>
<comment type="similarity">
    <text evidence="1">Belongs to the peptidase S66 family.</text>
</comment>
<protein>
    <submittedName>
        <fullName evidence="5">Muramoyltetrapeptide carboxypeptidase LdcA involved in peptidoglycan recycling</fullName>
    </submittedName>
</protein>
<reference evidence="5 6" key="1">
    <citation type="submission" date="2018-10" db="EMBL/GenBank/DDBJ databases">
        <title>Genomic Encyclopedia of Archaeal and Bacterial Type Strains, Phase II (KMG-II): from individual species to whole genera.</title>
        <authorList>
            <person name="Goeker M."/>
        </authorList>
    </citation>
    <scope>NUCLEOTIDE SEQUENCE [LARGE SCALE GENOMIC DNA]</scope>
    <source>
        <strain evidence="5 6">DSM 11927</strain>
    </source>
</reference>
<sequence>MPAVTDFLTPPHVEPGDRVAVVAPASNAPESARFVYELGLERMREVFDLDPVAYPTATADPEWLADNPEARAEEIMKAFRDPDISAVIANIGGHDQITMLPFLDGDVLREHPTRFYGYSDNTNLALFLWNHGIVSYYGGSTLVEYAMDGEMFDYTKEYLRRALFEDSVGEWTEAEVFTDESGNWEDPESVKTTREIEHSDGRLWRGGEETVSGRIWGGCYAVLVEQFLADRYLPDPEALNGTVLALETSELIPDPAVVGANLRALGERGLLERFDGVLVGRACARSHAEENPQEWREEYRERQRDTIADILKTYNPNAPVVFNCEFGHTYPTCPIPIGGEVEIEPATKSIRFP</sequence>
<comment type="caution">
    <text evidence="5">The sequence shown here is derived from an EMBL/GenBank/DDBJ whole genome shotgun (WGS) entry which is preliminary data.</text>
</comment>
<proteinExistence type="inferred from homology"/>
<dbReference type="InterPro" id="IPR027461">
    <property type="entry name" value="Carboxypeptidase_A_C_sf"/>
</dbReference>
<dbReference type="SUPFAM" id="SSF141986">
    <property type="entry name" value="LD-carboxypeptidase A C-terminal domain-like"/>
    <property type="match status" value="1"/>
</dbReference>
<gene>
    <name evidence="5" type="ORF">BDK61_3024</name>
</gene>
<keyword evidence="5" id="KW-0121">Carboxypeptidase</keyword>
<keyword evidence="5" id="KW-0645">Protease</keyword>
<dbReference type="SUPFAM" id="SSF52317">
    <property type="entry name" value="Class I glutamine amidotransferase-like"/>
    <property type="match status" value="1"/>
</dbReference>
<evidence type="ECO:0000313" key="5">
    <source>
        <dbReference type="EMBL" id="RKS83636.1"/>
    </source>
</evidence>
<evidence type="ECO:0000259" key="3">
    <source>
        <dbReference type="Pfam" id="PF02016"/>
    </source>
</evidence>
<dbReference type="InterPro" id="IPR040921">
    <property type="entry name" value="Peptidase_S66C"/>
</dbReference>
<keyword evidence="6" id="KW-1185">Reference proteome</keyword>
<dbReference type="EMBL" id="RBWW01000001">
    <property type="protein sequence ID" value="RKS83636.1"/>
    <property type="molecule type" value="Genomic_DNA"/>
</dbReference>
<keyword evidence="2" id="KW-0378">Hydrolase</keyword>
<evidence type="ECO:0000256" key="2">
    <source>
        <dbReference type="ARBA" id="ARBA00022801"/>
    </source>
</evidence>
<evidence type="ECO:0000313" key="6">
    <source>
        <dbReference type="Proteomes" id="UP000268233"/>
    </source>
</evidence>
<feature type="domain" description="LD-carboxypeptidase N-terminal" evidence="3">
    <location>
        <begin position="19"/>
        <end position="138"/>
    </location>
</feature>
<dbReference type="Pfam" id="PF02016">
    <property type="entry name" value="Peptidase_S66"/>
    <property type="match status" value="1"/>
</dbReference>
<name>A0A495R930_9EURY</name>
<evidence type="ECO:0000256" key="1">
    <source>
        <dbReference type="ARBA" id="ARBA00010233"/>
    </source>
</evidence>
<feature type="domain" description="LD-carboxypeptidase C-terminal" evidence="4">
    <location>
        <begin position="212"/>
        <end position="343"/>
    </location>
</feature>
<dbReference type="InterPro" id="IPR027478">
    <property type="entry name" value="LdcA_N"/>
</dbReference>
<dbReference type="PANTHER" id="PTHR30237">
    <property type="entry name" value="MURAMOYLTETRAPEPTIDE CARBOXYPEPTIDASE"/>
    <property type="match status" value="1"/>
</dbReference>
<accession>A0A495R930</accession>
<dbReference type="Gene3D" id="3.40.50.10740">
    <property type="entry name" value="Class I glutamine amidotransferase-like"/>
    <property type="match status" value="1"/>
</dbReference>
<dbReference type="Proteomes" id="UP000268233">
    <property type="component" value="Unassembled WGS sequence"/>
</dbReference>
<dbReference type="CDD" id="cd07062">
    <property type="entry name" value="Peptidase_S66_mccF_like"/>
    <property type="match status" value="1"/>
</dbReference>
<dbReference type="RefSeq" id="WP_121303583.1">
    <property type="nucleotide sequence ID" value="NZ_RBWW01000001.1"/>
</dbReference>
<dbReference type="AlphaFoldDB" id="A0A495R930"/>
<organism evidence="5 6">
    <name type="scientific">Haloarcula quadrata</name>
    <dbReference type="NCBI Taxonomy" id="182779"/>
    <lineage>
        <taxon>Archaea</taxon>
        <taxon>Methanobacteriati</taxon>
        <taxon>Methanobacteriota</taxon>
        <taxon>Stenosarchaea group</taxon>
        <taxon>Halobacteria</taxon>
        <taxon>Halobacteriales</taxon>
        <taxon>Haloarculaceae</taxon>
        <taxon>Haloarcula</taxon>
    </lineage>
</organism>
<dbReference type="Gene3D" id="3.50.30.60">
    <property type="entry name" value="LD-carboxypeptidase A C-terminal domain-like"/>
    <property type="match status" value="1"/>
</dbReference>
<dbReference type="InterPro" id="IPR040449">
    <property type="entry name" value="Peptidase_S66_N"/>
</dbReference>
<dbReference type="InterPro" id="IPR003507">
    <property type="entry name" value="S66_fam"/>
</dbReference>
<evidence type="ECO:0000259" key="4">
    <source>
        <dbReference type="Pfam" id="PF17676"/>
    </source>
</evidence>